<evidence type="ECO:0000313" key="3">
    <source>
        <dbReference type="Proteomes" id="UP001215598"/>
    </source>
</evidence>
<feature type="region of interest" description="Disordered" evidence="1">
    <location>
        <begin position="45"/>
        <end position="64"/>
    </location>
</feature>
<accession>A0AAD7J0W0</accession>
<comment type="caution">
    <text evidence="2">The sequence shown here is derived from an EMBL/GenBank/DDBJ whole genome shotgun (WGS) entry which is preliminary data.</text>
</comment>
<gene>
    <name evidence="2" type="ORF">B0H16DRAFT_1458971</name>
</gene>
<reference evidence="2" key="1">
    <citation type="submission" date="2023-03" db="EMBL/GenBank/DDBJ databases">
        <title>Massive genome expansion in bonnet fungi (Mycena s.s.) driven by repeated elements and novel gene families across ecological guilds.</title>
        <authorList>
            <consortium name="Lawrence Berkeley National Laboratory"/>
            <person name="Harder C.B."/>
            <person name="Miyauchi S."/>
            <person name="Viragh M."/>
            <person name="Kuo A."/>
            <person name="Thoen E."/>
            <person name="Andreopoulos B."/>
            <person name="Lu D."/>
            <person name="Skrede I."/>
            <person name="Drula E."/>
            <person name="Henrissat B."/>
            <person name="Morin E."/>
            <person name="Kohler A."/>
            <person name="Barry K."/>
            <person name="LaButti K."/>
            <person name="Morin E."/>
            <person name="Salamov A."/>
            <person name="Lipzen A."/>
            <person name="Mereny Z."/>
            <person name="Hegedus B."/>
            <person name="Baldrian P."/>
            <person name="Stursova M."/>
            <person name="Weitz H."/>
            <person name="Taylor A."/>
            <person name="Grigoriev I.V."/>
            <person name="Nagy L.G."/>
            <person name="Martin F."/>
            <person name="Kauserud H."/>
        </authorList>
    </citation>
    <scope>NUCLEOTIDE SEQUENCE</scope>
    <source>
        <strain evidence="2">CBHHK182m</strain>
    </source>
</reference>
<dbReference type="EMBL" id="JARKIB010000052">
    <property type="protein sequence ID" value="KAJ7754476.1"/>
    <property type="molecule type" value="Genomic_DNA"/>
</dbReference>
<protein>
    <submittedName>
        <fullName evidence="2">Uncharacterized protein</fullName>
    </submittedName>
</protein>
<sequence>MEFSVKSHRTAGCGVREEVRRSAPGVSGTGGYRQEVEKIARSEAISAGRLTSSPRPGANNNRQTGVVVGFETFKLGLMASGPPLTVYACSRFSRGRQGENHTSASRYSGYSNHATESHSQLNIEGNVTHNATGCSAVRPRPAGKLSR</sequence>
<evidence type="ECO:0000313" key="2">
    <source>
        <dbReference type="EMBL" id="KAJ7754476.1"/>
    </source>
</evidence>
<organism evidence="2 3">
    <name type="scientific">Mycena metata</name>
    <dbReference type="NCBI Taxonomy" id="1033252"/>
    <lineage>
        <taxon>Eukaryota</taxon>
        <taxon>Fungi</taxon>
        <taxon>Dikarya</taxon>
        <taxon>Basidiomycota</taxon>
        <taxon>Agaricomycotina</taxon>
        <taxon>Agaricomycetes</taxon>
        <taxon>Agaricomycetidae</taxon>
        <taxon>Agaricales</taxon>
        <taxon>Marasmiineae</taxon>
        <taxon>Mycenaceae</taxon>
        <taxon>Mycena</taxon>
    </lineage>
</organism>
<feature type="compositionally biased region" description="Polar residues" evidence="1">
    <location>
        <begin position="49"/>
        <end position="64"/>
    </location>
</feature>
<feature type="compositionally biased region" description="Polar residues" evidence="1">
    <location>
        <begin position="100"/>
        <end position="115"/>
    </location>
</feature>
<dbReference type="Proteomes" id="UP001215598">
    <property type="component" value="Unassembled WGS sequence"/>
</dbReference>
<name>A0AAD7J0W0_9AGAR</name>
<dbReference type="AlphaFoldDB" id="A0AAD7J0W0"/>
<feature type="region of interest" description="Disordered" evidence="1">
    <location>
        <begin position="95"/>
        <end position="115"/>
    </location>
</feature>
<proteinExistence type="predicted"/>
<keyword evidence="3" id="KW-1185">Reference proteome</keyword>
<evidence type="ECO:0000256" key="1">
    <source>
        <dbReference type="SAM" id="MobiDB-lite"/>
    </source>
</evidence>